<reference evidence="2 3" key="1">
    <citation type="journal article" date="2024" name="bioRxiv">
        <title>Comparative genomics of Cryptococcus and Kwoniella reveals pathogenesis evolution and contrasting karyotype dynamics via intercentromeric recombination or chromosome fusion.</title>
        <authorList>
            <person name="Coelho M.A."/>
            <person name="David-Palma M."/>
            <person name="Shea T."/>
            <person name="Bowers K."/>
            <person name="McGinley-Smith S."/>
            <person name="Mohammad A.W."/>
            <person name="Gnirke A."/>
            <person name="Yurkov A.M."/>
            <person name="Nowrousian M."/>
            <person name="Sun S."/>
            <person name="Cuomo C.A."/>
            <person name="Heitman J."/>
        </authorList>
    </citation>
    <scope>NUCLEOTIDE SEQUENCE [LARGE SCALE GENOMIC DNA]</scope>
    <source>
        <strain evidence="2 3">CBS 13917</strain>
    </source>
</reference>
<evidence type="ECO:0000256" key="1">
    <source>
        <dbReference type="SAM" id="MobiDB-lite"/>
    </source>
</evidence>
<sequence>MTTFHAPAPPSPSPSDYSILSSFDALSLSTYSSSSTRNEVASRRASSSSVRYIRPNPNPLASSSRASLSSPSDDYEIVIEPYPRHGNPQYRSSSLSLSAMEAFTSSSTTSASVNGVIAESFTSGAQAGGKLSKSAARRERRKKLEAGERERALAAAVETGIHSVEGNMDQVHETPRPNRTLPHSSPLQHHQTSPSKSSSSAAQLIVEDGHLPPGQRRRKTRRGGKQAKKRAEHAQQTRDDAEVDNELFAVDESETTSPRSAAETPVRVVVHRSKYSYSNRPSHIYDEDVDDDEEDEVDALSALESEIGTPVSLRTREMSVMSVEDATSSIDSFLSDPRNFMTIKANKLRLWQSLCVELGLVHMQNNNETEDLLDLPTVAPTPSRALDDSPSLPSPTKTKTSTGSRPDTHPLPQTLTQARKLLKDHAHVNLVDYLEARRLCPPAYVGAYQGLLHPSVSAMKRYTRKEGKFAVKGMVKVEWLEPLMRDFGIGKGA</sequence>
<dbReference type="AlphaFoldDB" id="A0AAW0YQ98"/>
<feature type="compositionally biased region" description="Low complexity" evidence="1">
    <location>
        <begin position="43"/>
        <end position="72"/>
    </location>
</feature>
<feature type="region of interest" description="Disordered" evidence="1">
    <location>
        <begin position="32"/>
        <end position="72"/>
    </location>
</feature>
<feature type="region of interest" description="Disordered" evidence="1">
    <location>
        <begin position="373"/>
        <end position="412"/>
    </location>
</feature>
<comment type="caution">
    <text evidence="2">The sequence shown here is derived from an EMBL/GenBank/DDBJ whole genome shotgun (WGS) entry which is preliminary data.</text>
</comment>
<evidence type="ECO:0000313" key="2">
    <source>
        <dbReference type="EMBL" id="KAK8861395.1"/>
    </source>
</evidence>
<dbReference type="RefSeq" id="XP_066804020.1">
    <property type="nucleotide sequence ID" value="XM_066945331.1"/>
</dbReference>
<feature type="compositionally biased region" description="Basic residues" evidence="1">
    <location>
        <begin position="215"/>
        <end position="231"/>
    </location>
</feature>
<dbReference type="EMBL" id="JBCAWK010000004">
    <property type="protein sequence ID" value="KAK8861395.1"/>
    <property type="molecule type" value="Genomic_DNA"/>
</dbReference>
<name>A0AAW0YQ98_9TREE</name>
<dbReference type="Proteomes" id="UP001388673">
    <property type="component" value="Unassembled WGS sequence"/>
</dbReference>
<accession>A0AAW0YQ98</accession>
<dbReference type="KEGG" id="kne:92179473"/>
<evidence type="ECO:0000313" key="3">
    <source>
        <dbReference type="Proteomes" id="UP001388673"/>
    </source>
</evidence>
<keyword evidence="3" id="KW-1185">Reference proteome</keyword>
<organism evidence="2 3">
    <name type="scientific">Kwoniella newhampshirensis</name>
    <dbReference type="NCBI Taxonomy" id="1651941"/>
    <lineage>
        <taxon>Eukaryota</taxon>
        <taxon>Fungi</taxon>
        <taxon>Dikarya</taxon>
        <taxon>Basidiomycota</taxon>
        <taxon>Agaricomycotina</taxon>
        <taxon>Tremellomycetes</taxon>
        <taxon>Tremellales</taxon>
        <taxon>Cryptococcaceae</taxon>
        <taxon>Kwoniella</taxon>
    </lineage>
</organism>
<feature type="compositionally biased region" description="Low complexity" evidence="1">
    <location>
        <begin position="382"/>
        <end position="405"/>
    </location>
</feature>
<proteinExistence type="predicted"/>
<gene>
    <name evidence="2" type="ORF">IAR55_002214</name>
</gene>
<dbReference type="GeneID" id="92179473"/>
<feature type="compositionally biased region" description="Basic and acidic residues" evidence="1">
    <location>
        <begin position="142"/>
        <end position="152"/>
    </location>
</feature>
<feature type="region of interest" description="Disordered" evidence="1">
    <location>
        <begin position="124"/>
        <end position="245"/>
    </location>
</feature>
<feature type="compositionally biased region" description="Polar residues" evidence="1">
    <location>
        <begin position="181"/>
        <end position="192"/>
    </location>
</feature>
<protein>
    <submittedName>
        <fullName evidence="2">Uncharacterized protein</fullName>
    </submittedName>
</protein>